<comment type="caution">
    <text evidence="4">The sequence shown here is derived from an EMBL/GenBank/DDBJ whole genome shotgun (WGS) entry which is preliminary data.</text>
</comment>
<feature type="chain" id="PRO_5043713252" evidence="3">
    <location>
        <begin position="25"/>
        <end position="270"/>
    </location>
</feature>
<dbReference type="PROSITE" id="PS51257">
    <property type="entry name" value="PROKAR_LIPOPROTEIN"/>
    <property type="match status" value="1"/>
</dbReference>
<keyword evidence="2 3" id="KW-0732">Signal</keyword>
<organism evidence="4 5">
    <name type="scientific">Pantoea brenneri</name>
    <dbReference type="NCBI Taxonomy" id="472694"/>
    <lineage>
        <taxon>Bacteria</taxon>
        <taxon>Pseudomonadati</taxon>
        <taxon>Pseudomonadota</taxon>
        <taxon>Gammaproteobacteria</taxon>
        <taxon>Enterobacterales</taxon>
        <taxon>Erwiniaceae</taxon>
        <taxon>Pantoea</taxon>
    </lineage>
</organism>
<sequence>MMKTSAKLAASGLVTLLLTGCATSSHPTAQQQLGQQSVLAVNWFQQSGEYQALTWQAFNSARLAFDQAPSLTGKPKAVIVDLDETMLDNSAYSAWQAKNGQPFSSKSWSAWTQARQAKAVPGALEFARYVTQHGGTLFYVSNRDQQDYAATVANMQQLGFPNVSDKTVRLNTDSSNKQARFDAIKNEGYNVVLYVGDNLNDFGGATWHQGNQQRRDFVNLNHQQFGTQFIVLPNPLYGDWKSGMAENYNKLTPEQQLSVRESRLQSWNGK</sequence>
<dbReference type="SFLD" id="SFLDG01125">
    <property type="entry name" value="C1.1:_Acid_Phosphatase_Like"/>
    <property type="match status" value="1"/>
</dbReference>
<name>A0AAX3J978_9GAMM</name>
<dbReference type="PIRSF" id="PIRSF019271">
    <property type="entry name" value="Acid_Ptase_C"/>
    <property type="match status" value="1"/>
</dbReference>
<protein>
    <submittedName>
        <fullName evidence="4">Lipoprotein E</fullName>
    </submittedName>
</protein>
<dbReference type="InterPro" id="IPR036412">
    <property type="entry name" value="HAD-like_sf"/>
</dbReference>
<dbReference type="AlphaFoldDB" id="A0AAX3J978"/>
<reference evidence="4 5" key="1">
    <citation type="submission" date="2019-10" db="EMBL/GenBank/DDBJ databases">
        <authorList>
            <person name="Karimi E."/>
        </authorList>
    </citation>
    <scope>NUCLEOTIDE SEQUENCE [LARGE SCALE GENOMIC DNA]</scope>
    <source>
        <strain evidence="4">Pantoea sp. 111</strain>
    </source>
</reference>
<dbReference type="SUPFAM" id="SSF56784">
    <property type="entry name" value="HAD-like"/>
    <property type="match status" value="1"/>
</dbReference>
<dbReference type="SFLD" id="SFLDS00003">
    <property type="entry name" value="Haloacid_Dehalogenase"/>
    <property type="match status" value="1"/>
</dbReference>
<dbReference type="Pfam" id="PF03767">
    <property type="entry name" value="Acid_phosphat_B"/>
    <property type="match status" value="1"/>
</dbReference>
<dbReference type="GO" id="GO:0009279">
    <property type="term" value="C:cell outer membrane"/>
    <property type="evidence" value="ECO:0007669"/>
    <property type="project" value="InterPro"/>
</dbReference>
<dbReference type="InterPro" id="IPR023214">
    <property type="entry name" value="HAD_sf"/>
</dbReference>
<dbReference type="Gene3D" id="3.40.50.1000">
    <property type="entry name" value="HAD superfamily/HAD-like"/>
    <property type="match status" value="1"/>
</dbReference>
<dbReference type="EMBL" id="CABWMH010000023">
    <property type="protein sequence ID" value="VXC24749.1"/>
    <property type="molecule type" value="Genomic_DNA"/>
</dbReference>
<proteinExistence type="predicted"/>
<dbReference type="PANTHER" id="PTHR31284">
    <property type="entry name" value="ACID PHOSPHATASE-LIKE PROTEIN"/>
    <property type="match status" value="1"/>
</dbReference>
<evidence type="ECO:0000256" key="3">
    <source>
        <dbReference type="SAM" id="SignalP"/>
    </source>
</evidence>
<keyword evidence="4" id="KW-0449">Lipoprotein</keyword>
<evidence type="ECO:0000256" key="2">
    <source>
        <dbReference type="ARBA" id="ARBA00022729"/>
    </source>
</evidence>
<dbReference type="NCBIfam" id="TIGR01533">
    <property type="entry name" value="lipo_e_P4"/>
    <property type="match status" value="1"/>
</dbReference>
<feature type="signal peptide" evidence="3">
    <location>
        <begin position="1"/>
        <end position="24"/>
    </location>
</feature>
<evidence type="ECO:0000313" key="5">
    <source>
        <dbReference type="Proteomes" id="UP000433737"/>
    </source>
</evidence>
<dbReference type="InterPro" id="IPR006423">
    <property type="entry name" value="Lipo_e_P4"/>
</dbReference>
<gene>
    <name evidence="4" type="primary">hel</name>
    <name evidence="4" type="ORF">PANT111_30010</name>
</gene>
<dbReference type="PANTHER" id="PTHR31284:SF10">
    <property type="entry name" value="ACID PHOSPHATASE-LIKE PROTEIN"/>
    <property type="match status" value="1"/>
</dbReference>
<dbReference type="GO" id="GO:0046872">
    <property type="term" value="F:metal ion binding"/>
    <property type="evidence" value="ECO:0007669"/>
    <property type="project" value="UniProtKB-KW"/>
</dbReference>
<evidence type="ECO:0000256" key="1">
    <source>
        <dbReference type="ARBA" id="ARBA00022723"/>
    </source>
</evidence>
<dbReference type="InterPro" id="IPR005519">
    <property type="entry name" value="Acid_phosphat_B-like"/>
</dbReference>
<accession>A0AAX3J978</accession>
<dbReference type="CDD" id="cd07534">
    <property type="entry name" value="HAD_CAP"/>
    <property type="match status" value="1"/>
</dbReference>
<dbReference type="Proteomes" id="UP000433737">
    <property type="component" value="Unassembled WGS sequence"/>
</dbReference>
<keyword evidence="1" id="KW-0479">Metal-binding</keyword>
<evidence type="ECO:0000313" key="4">
    <source>
        <dbReference type="EMBL" id="VXC24749.1"/>
    </source>
</evidence>